<dbReference type="InterPro" id="IPR000073">
    <property type="entry name" value="AB_hydrolase_1"/>
</dbReference>
<feature type="domain" description="AB hydrolase-1" evidence="1">
    <location>
        <begin position="56"/>
        <end position="238"/>
    </location>
</feature>
<gene>
    <name evidence="2" type="ORF">ACFPRK_25120</name>
</gene>
<evidence type="ECO:0000313" key="3">
    <source>
        <dbReference type="Proteomes" id="UP001596208"/>
    </source>
</evidence>
<dbReference type="InterPro" id="IPR029058">
    <property type="entry name" value="AB_hydrolase_fold"/>
</dbReference>
<name>A0ABW0B9N0_9ACTN</name>
<accession>A0ABW0B9N0</accession>
<dbReference type="Proteomes" id="UP001596208">
    <property type="component" value="Unassembled WGS sequence"/>
</dbReference>
<dbReference type="Pfam" id="PF12697">
    <property type="entry name" value="Abhydrolase_6"/>
    <property type="match status" value="1"/>
</dbReference>
<organism evidence="2 3">
    <name type="scientific">Streptomyces mutomycini</name>
    <dbReference type="NCBI Taxonomy" id="284036"/>
    <lineage>
        <taxon>Bacteria</taxon>
        <taxon>Bacillati</taxon>
        <taxon>Actinomycetota</taxon>
        <taxon>Actinomycetes</taxon>
        <taxon>Kitasatosporales</taxon>
        <taxon>Streptomycetaceae</taxon>
        <taxon>Streptomyces</taxon>
    </lineage>
</organism>
<protein>
    <submittedName>
        <fullName evidence="2">Alpha/beta hydrolase</fullName>
    </submittedName>
</protein>
<dbReference type="Gene3D" id="3.40.50.1820">
    <property type="entry name" value="alpha/beta hydrolase"/>
    <property type="match status" value="1"/>
</dbReference>
<evidence type="ECO:0000259" key="1">
    <source>
        <dbReference type="Pfam" id="PF12697"/>
    </source>
</evidence>
<sequence>MSTDITEKLRRLAFTPMRTQPPNATRPILEQAAKEVEVVDGGKVVHYLWGEGERRILLVHGWAGNAGHVTVLADALVRAGCAVVVADLPGHGESEGAESSVIHFARAVEAAGKRYGPFHAVVAHSMGAAATTYAMTRGVTLERAVFINPISSYTSLWRRSGEVMQVSPEAIGLVRSRAEEWLGISFEAIEPAVAAEDFTSRLLVVHDENDPESPITDSEALVAAWGQAELMRVRDLGHTKVLRDDAVVRRVVGFLTAADRAGDGAAGDGPAGL</sequence>
<evidence type="ECO:0000313" key="2">
    <source>
        <dbReference type="EMBL" id="MFC5173851.1"/>
    </source>
</evidence>
<dbReference type="SUPFAM" id="SSF53474">
    <property type="entry name" value="alpha/beta-Hydrolases"/>
    <property type="match status" value="1"/>
</dbReference>
<proteinExistence type="predicted"/>
<reference evidence="3" key="1">
    <citation type="journal article" date="2019" name="Int. J. Syst. Evol. Microbiol.">
        <title>The Global Catalogue of Microorganisms (GCM) 10K type strain sequencing project: providing services to taxonomists for standard genome sequencing and annotation.</title>
        <authorList>
            <consortium name="The Broad Institute Genomics Platform"/>
            <consortium name="The Broad Institute Genome Sequencing Center for Infectious Disease"/>
            <person name="Wu L."/>
            <person name="Ma J."/>
        </authorList>
    </citation>
    <scope>NUCLEOTIDE SEQUENCE [LARGE SCALE GENOMIC DNA]</scope>
    <source>
        <strain evidence="3">CGMCC 4.1721</strain>
    </source>
</reference>
<dbReference type="GO" id="GO:0016787">
    <property type="term" value="F:hydrolase activity"/>
    <property type="evidence" value="ECO:0007669"/>
    <property type="project" value="UniProtKB-KW"/>
</dbReference>
<keyword evidence="3" id="KW-1185">Reference proteome</keyword>
<dbReference type="EMBL" id="JBHSKI010000012">
    <property type="protein sequence ID" value="MFC5173851.1"/>
    <property type="molecule type" value="Genomic_DNA"/>
</dbReference>
<comment type="caution">
    <text evidence="2">The sequence shown here is derived from an EMBL/GenBank/DDBJ whole genome shotgun (WGS) entry which is preliminary data.</text>
</comment>
<dbReference type="RefSeq" id="WP_051834600.1">
    <property type="nucleotide sequence ID" value="NZ_JBFADZ010000016.1"/>
</dbReference>
<keyword evidence="2" id="KW-0378">Hydrolase</keyword>